<dbReference type="RefSeq" id="WP_069937393.1">
    <property type="nucleotide sequence ID" value="NZ_MAMP01000007.1"/>
</dbReference>
<sequence>MEIGEWKIVEIGDVTVIGYVSRINYYGTQIELAVVGRIIKGQMIWGAPTKLLFKEHRLEPIGTLLDDVQDKKTLIDLALMTRDKEWFEELTGGLKNGISWSNN</sequence>
<proteinExistence type="predicted"/>
<name>A0A1E7DSG2_9BACI</name>
<feature type="domain" description="IDEAL" evidence="1">
    <location>
        <begin position="72"/>
        <end position="91"/>
    </location>
</feature>
<dbReference type="EMBL" id="MAMP01000007">
    <property type="protein sequence ID" value="OES46016.1"/>
    <property type="molecule type" value="Genomic_DNA"/>
</dbReference>
<reference evidence="2 3" key="1">
    <citation type="submission" date="2016-06" db="EMBL/GenBank/DDBJ databases">
        <title>Domibacillus iocasae genome sequencing.</title>
        <authorList>
            <person name="Verma A."/>
            <person name="Pal Y."/>
            <person name="Ojha A.K."/>
            <person name="Krishnamurthi S."/>
        </authorList>
    </citation>
    <scope>NUCLEOTIDE SEQUENCE [LARGE SCALE GENOMIC DNA]</scope>
    <source>
        <strain evidence="2 3">DSM 29979</strain>
    </source>
</reference>
<dbReference type="OrthoDB" id="2427704at2"/>
<dbReference type="AlphaFoldDB" id="A0A1E7DSG2"/>
<evidence type="ECO:0000313" key="3">
    <source>
        <dbReference type="Proteomes" id="UP000095658"/>
    </source>
</evidence>
<evidence type="ECO:0000313" key="2">
    <source>
        <dbReference type="EMBL" id="OES46016.1"/>
    </source>
</evidence>
<protein>
    <recommendedName>
        <fullName evidence="1">IDEAL domain-containing protein</fullName>
    </recommendedName>
</protein>
<dbReference type="InterPro" id="IPR014957">
    <property type="entry name" value="IDEAL_dom"/>
</dbReference>
<keyword evidence="3" id="KW-1185">Reference proteome</keyword>
<organism evidence="2 3">
    <name type="scientific">Domibacillus iocasae</name>
    <dbReference type="NCBI Taxonomy" id="1714016"/>
    <lineage>
        <taxon>Bacteria</taxon>
        <taxon>Bacillati</taxon>
        <taxon>Bacillota</taxon>
        <taxon>Bacilli</taxon>
        <taxon>Bacillales</taxon>
        <taxon>Bacillaceae</taxon>
        <taxon>Domibacillus</taxon>
    </lineage>
</organism>
<dbReference type="Proteomes" id="UP000095658">
    <property type="component" value="Unassembled WGS sequence"/>
</dbReference>
<comment type="caution">
    <text evidence="2">The sequence shown here is derived from an EMBL/GenBank/DDBJ whole genome shotgun (WGS) entry which is preliminary data.</text>
</comment>
<evidence type="ECO:0000259" key="1">
    <source>
        <dbReference type="Pfam" id="PF08858"/>
    </source>
</evidence>
<accession>A0A1E7DSG2</accession>
<dbReference type="Pfam" id="PF08858">
    <property type="entry name" value="IDEAL"/>
    <property type="match status" value="1"/>
</dbReference>
<gene>
    <name evidence="2" type="ORF">BA724_16760</name>
</gene>